<dbReference type="NCBIfam" id="TIGR00871">
    <property type="entry name" value="zwf"/>
    <property type="match status" value="1"/>
</dbReference>
<evidence type="ECO:0000256" key="4">
    <source>
        <dbReference type="ARBA" id="ARBA00022857"/>
    </source>
</evidence>
<feature type="domain" description="Glucose-6-phosphate dehydrogenase C-terminal" evidence="9">
    <location>
        <begin position="192"/>
        <end position="489"/>
    </location>
</feature>
<dbReference type="KEGG" id="gai:IMCC3135_14355"/>
<keyword evidence="5 7" id="KW-0560">Oxidoreductase</keyword>
<dbReference type="NCBIfam" id="NF009492">
    <property type="entry name" value="PRK12853.1-3"/>
    <property type="match status" value="1"/>
</dbReference>
<proteinExistence type="inferred from homology"/>
<dbReference type="InterPro" id="IPR022674">
    <property type="entry name" value="G6P_DH_NAD-bd"/>
</dbReference>
<dbReference type="RefSeq" id="WP_088918218.1">
    <property type="nucleotide sequence ID" value="NZ_CP018632.1"/>
</dbReference>
<evidence type="ECO:0000313" key="10">
    <source>
        <dbReference type="EMBL" id="ASJ72956.1"/>
    </source>
</evidence>
<comment type="similarity">
    <text evidence="2 7">Belongs to the glucose-6-phosphate dehydrogenase family.</text>
</comment>
<dbReference type="InterPro" id="IPR001282">
    <property type="entry name" value="G6P_DH"/>
</dbReference>
<feature type="binding site" evidence="7">
    <location>
        <position position="348"/>
    </location>
    <ligand>
        <name>substrate</name>
    </ligand>
</feature>
<feature type="binding site" evidence="7">
    <location>
        <position position="343"/>
    </location>
    <ligand>
        <name>substrate</name>
    </ligand>
</feature>
<comment type="caution">
    <text evidence="7">Lacks conserved residue(s) required for the propagation of feature annotation.</text>
</comment>
<comment type="function">
    <text evidence="7">Catalyzes the oxidation of glucose 6-phosphate to 6-phosphogluconolactone.</text>
</comment>
<dbReference type="Proteomes" id="UP000250079">
    <property type="component" value="Chromosome"/>
</dbReference>
<dbReference type="AlphaFoldDB" id="A0A2Z2NNH1"/>
<keyword evidence="3 7" id="KW-0313">Glucose metabolism</keyword>
<feature type="binding site" evidence="7">
    <location>
        <position position="219"/>
    </location>
    <ligand>
        <name>substrate</name>
    </ligand>
</feature>
<dbReference type="Pfam" id="PF00479">
    <property type="entry name" value="G6PD_N"/>
    <property type="match status" value="1"/>
</dbReference>
<dbReference type="InterPro" id="IPR022675">
    <property type="entry name" value="G6P_DH_C"/>
</dbReference>
<feature type="binding site" evidence="7">
    <location>
        <position position="185"/>
    </location>
    <ligand>
        <name>substrate</name>
    </ligand>
</feature>
<dbReference type="PANTHER" id="PTHR23429:SF0">
    <property type="entry name" value="GLUCOSE-6-PHOSPHATE 1-DEHYDROGENASE"/>
    <property type="match status" value="1"/>
</dbReference>
<feature type="binding site" evidence="7">
    <location>
        <position position="181"/>
    </location>
    <ligand>
        <name>substrate</name>
    </ligand>
</feature>
<dbReference type="GO" id="GO:0004345">
    <property type="term" value="F:glucose-6-phosphate dehydrogenase activity"/>
    <property type="evidence" value="ECO:0007669"/>
    <property type="project" value="UniProtKB-UniRule"/>
</dbReference>
<dbReference type="GO" id="GO:0050661">
    <property type="term" value="F:NADP binding"/>
    <property type="evidence" value="ECO:0007669"/>
    <property type="project" value="UniProtKB-UniRule"/>
</dbReference>
<dbReference type="Pfam" id="PF02781">
    <property type="entry name" value="G6PD_C"/>
    <property type="match status" value="1"/>
</dbReference>
<organism evidence="10 11">
    <name type="scientific">Granulosicoccus antarcticus IMCC3135</name>
    <dbReference type="NCBI Taxonomy" id="1192854"/>
    <lineage>
        <taxon>Bacteria</taxon>
        <taxon>Pseudomonadati</taxon>
        <taxon>Pseudomonadota</taxon>
        <taxon>Gammaproteobacteria</taxon>
        <taxon>Chromatiales</taxon>
        <taxon>Granulosicoccaceae</taxon>
        <taxon>Granulosicoccus</taxon>
    </lineage>
</organism>
<dbReference type="InterPro" id="IPR019796">
    <property type="entry name" value="G6P_DH_AS"/>
</dbReference>
<gene>
    <name evidence="7 10" type="primary">zwf</name>
    <name evidence="10" type="ORF">IMCC3135_14355</name>
</gene>
<evidence type="ECO:0000256" key="5">
    <source>
        <dbReference type="ARBA" id="ARBA00023002"/>
    </source>
</evidence>
<feature type="binding site" evidence="7">
    <location>
        <begin position="95"/>
        <end position="96"/>
    </location>
    <ligand>
        <name>NADP(+)</name>
        <dbReference type="ChEBI" id="CHEBI:58349"/>
    </ligand>
</feature>
<evidence type="ECO:0000259" key="8">
    <source>
        <dbReference type="Pfam" id="PF00479"/>
    </source>
</evidence>
<dbReference type="OrthoDB" id="9802739at2"/>
<evidence type="ECO:0000259" key="9">
    <source>
        <dbReference type="Pfam" id="PF02781"/>
    </source>
</evidence>
<dbReference type="SUPFAM" id="SSF51735">
    <property type="entry name" value="NAD(P)-binding Rossmann-fold domains"/>
    <property type="match status" value="1"/>
</dbReference>
<comment type="pathway">
    <text evidence="1 7">Carbohydrate degradation; pentose phosphate pathway; D-ribulose 5-phosphate from D-glucose 6-phosphate (oxidative stage): step 1/3.</text>
</comment>
<dbReference type="PRINTS" id="PR00079">
    <property type="entry name" value="G6PDHDRGNASE"/>
</dbReference>
<keyword evidence="4 7" id="KW-0521">NADP</keyword>
<dbReference type="GO" id="GO:0005829">
    <property type="term" value="C:cytosol"/>
    <property type="evidence" value="ECO:0007669"/>
    <property type="project" value="TreeGrafter"/>
</dbReference>
<evidence type="ECO:0000256" key="7">
    <source>
        <dbReference type="HAMAP-Rule" id="MF_00966"/>
    </source>
</evidence>
<dbReference type="GO" id="GO:0006006">
    <property type="term" value="P:glucose metabolic process"/>
    <property type="evidence" value="ECO:0007669"/>
    <property type="project" value="UniProtKB-KW"/>
</dbReference>
<dbReference type="PANTHER" id="PTHR23429">
    <property type="entry name" value="GLUCOSE-6-PHOSPHATE 1-DEHYDROGENASE G6PD"/>
    <property type="match status" value="1"/>
</dbReference>
<dbReference type="HAMAP" id="MF_00966">
    <property type="entry name" value="G6PD"/>
    <property type="match status" value="1"/>
</dbReference>
<protein>
    <recommendedName>
        <fullName evidence="7">Glucose-6-phosphate 1-dehydrogenase</fullName>
        <shortName evidence="7">G6PD</shortName>
        <ecNumber evidence="7">1.1.1.49</ecNumber>
    </recommendedName>
</protein>
<evidence type="ECO:0000256" key="1">
    <source>
        <dbReference type="ARBA" id="ARBA00004937"/>
    </source>
</evidence>
<feature type="binding site" evidence="7">
    <location>
        <position position="52"/>
    </location>
    <ligand>
        <name>NADP(+)</name>
        <dbReference type="ChEBI" id="CHEBI:58349"/>
    </ligand>
</feature>
<feature type="active site" description="Proton acceptor" evidence="7">
    <location>
        <position position="243"/>
    </location>
</feature>
<dbReference type="SUPFAM" id="SSF55347">
    <property type="entry name" value="Glyceraldehyde-3-phosphate dehydrogenase-like, C-terminal domain"/>
    <property type="match status" value="1"/>
</dbReference>
<keyword evidence="11" id="KW-1185">Reference proteome</keyword>
<dbReference type="PROSITE" id="PS00069">
    <property type="entry name" value="G6P_DEHYDROGENASE"/>
    <property type="match status" value="1"/>
</dbReference>
<evidence type="ECO:0000256" key="6">
    <source>
        <dbReference type="ARBA" id="ARBA00023277"/>
    </source>
</evidence>
<dbReference type="SMR" id="A0A2Z2NNH1"/>
<name>A0A2Z2NNH1_9GAMM</name>
<dbReference type="GO" id="GO:0009051">
    <property type="term" value="P:pentose-phosphate shunt, oxidative branch"/>
    <property type="evidence" value="ECO:0007669"/>
    <property type="project" value="TreeGrafter"/>
</dbReference>
<accession>A0A2Z2NNH1</accession>
<sequence>MNLISNETLQPFDFILFGGTGDLSIRKLIPSLYFRHCEGQLPEDSRIIATARSDMDTAGFRSMLNTDVREHIDDNDFNADSWKEFLDLVYYHPLDVTDPESYRPLVDTLAGREEYVRVFYLSVAPSLFTQITNGVHAAGLITEKSRVALEKPLGRDRASAEEINDRLSAVFNEDQIYRIDHYLGKETVQNLLALRFGNAFFEPLWRSERINDVQITIAEDLGVEGRGAFYDQTGALRDMVQNHLLQLLVILAMEPPVSIDPDAVRDEKIKVLRALKPLAGIDAIENSVRGQYKAGAYGTGPVPGYLDNDDIPNDSSTETFVAIRAEIGSWRWEGVPFFLRTGKRMESKTTEIVINFKKVPHSIFPTADGFSTPNQLIIRLQPEESIRMRIYVKAWGDDIQLQPVYLNLDFNDVFQKRKMIAYERLLMDVIRGNQTLFMRRDEVAAAWAWIDPIRAAWEQYQYLPKSYTAGTWGPGASNALISKDGLRWNED</sequence>
<comment type="catalytic activity">
    <reaction evidence="7">
        <text>D-glucose 6-phosphate + NADP(+) = 6-phospho-D-glucono-1,5-lactone + NADPH + H(+)</text>
        <dbReference type="Rhea" id="RHEA:15841"/>
        <dbReference type="ChEBI" id="CHEBI:15378"/>
        <dbReference type="ChEBI" id="CHEBI:57783"/>
        <dbReference type="ChEBI" id="CHEBI:57955"/>
        <dbReference type="ChEBI" id="CHEBI:58349"/>
        <dbReference type="ChEBI" id="CHEBI:61548"/>
        <dbReference type="EC" id="1.1.1.49"/>
    </reaction>
</comment>
<dbReference type="Gene3D" id="3.40.50.720">
    <property type="entry name" value="NAD(P)-binding Rossmann-like Domain"/>
    <property type="match status" value="1"/>
</dbReference>
<dbReference type="EMBL" id="CP018632">
    <property type="protein sequence ID" value="ASJ72956.1"/>
    <property type="molecule type" value="Genomic_DNA"/>
</dbReference>
<dbReference type="PIRSF" id="PIRSF000110">
    <property type="entry name" value="G6PD"/>
    <property type="match status" value="1"/>
</dbReference>
<keyword evidence="6 7" id="KW-0119">Carbohydrate metabolism</keyword>
<dbReference type="InterPro" id="IPR036291">
    <property type="entry name" value="NAD(P)-bd_dom_sf"/>
</dbReference>
<feature type="domain" description="Glucose-6-phosphate dehydrogenase NAD-binding" evidence="8">
    <location>
        <begin position="15"/>
        <end position="190"/>
    </location>
</feature>
<feature type="binding site" evidence="7">
    <location>
        <position position="151"/>
    </location>
    <ligand>
        <name>NADP(+)</name>
        <dbReference type="ChEBI" id="CHEBI:58349"/>
    </ligand>
</feature>
<dbReference type="Gene3D" id="3.30.360.10">
    <property type="entry name" value="Dihydrodipicolinate Reductase, domain 2"/>
    <property type="match status" value="1"/>
</dbReference>
<feature type="binding site" evidence="7">
    <location>
        <position position="238"/>
    </location>
    <ligand>
        <name>substrate</name>
    </ligand>
</feature>
<reference evidence="10 11" key="1">
    <citation type="submission" date="2016-12" db="EMBL/GenBank/DDBJ databases">
        <authorList>
            <person name="Song W.-J."/>
            <person name="Kurnit D.M."/>
        </authorList>
    </citation>
    <scope>NUCLEOTIDE SEQUENCE [LARGE SCALE GENOMIC DNA]</scope>
    <source>
        <strain evidence="10 11">IMCC3135</strain>
    </source>
</reference>
<dbReference type="EC" id="1.1.1.49" evidence="7"/>
<evidence type="ECO:0000256" key="2">
    <source>
        <dbReference type="ARBA" id="ARBA00009975"/>
    </source>
</evidence>
<dbReference type="UniPathway" id="UPA00115">
    <property type="reaction ID" value="UER00408"/>
</dbReference>
<evidence type="ECO:0000313" key="11">
    <source>
        <dbReference type="Proteomes" id="UP000250079"/>
    </source>
</evidence>
<evidence type="ECO:0000256" key="3">
    <source>
        <dbReference type="ARBA" id="ARBA00022526"/>
    </source>
</evidence>